<evidence type="ECO:0000259" key="2">
    <source>
        <dbReference type="PROSITE" id="PS51724"/>
    </source>
</evidence>
<gene>
    <name evidence="3" type="ORF">MNBD_GAMMA16-879</name>
</gene>
<evidence type="ECO:0000256" key="1">
    <source>
        <dbReference type="SAM" id="MobiDB-lite"/>
    </source>
</evidence>
<feature type="region of interest" description="Disordered" evidence="1">
    <location>
        <begin position="197"/>
        <end position="254"/>
    </location>
</feature>
<dbReference type="PROSITE" id="PS51724">
    <property type="entry name" value="SPOR"/>
    <property type="match status" value="1"/>
</dbReference>
<evidence type="ECO:0000313" key="3">
    <source>
        <dbReference type="EMBL" id="VAW86162.1"/>
    </source>
</evidence>
<dbReference type="InterPro" id="IPR036680">
    <property type="entry name" value="SPOR-like_sf"/>
</dbReference>
<organism evidence="3">
    <name type="scientific">hydrothermal vent metagenome</name>
    <dbReference type="NCBI Taxonomy" id="652676"/>
    <lineage>
        <taxon>unclassified sequences</taxon>
        <taxon>metagenomes</taxon>
        <taxon>ecological metagenomes</taxon>
    </lineage>
</organism>
<dbReference type="Pfam" id="PF05036">
    <property type="entry name" value="SPOR"/>
    <property type="match status" value="1"/>
</dbReference>
<feature type="compositionally biased region" description="Pro residues" evidence="1">
    <location>
        <begin position="245"/>
        <end position="254"/>
    </location>
</feature>
<dbReference type="GO" id="GO:0042834">
    <property type="term" value="F:peptidoglycan binding"/>
    <property type="evidence" value="ECO:0007669"/>
    <property type="project" value="InterPro"/>
</dbReference>
<reference evidence="3" key="1">
    <citation type="submission" date="2018-06" db="EMBL/GenBank/DDBJ databases">
        <authorList>
            <person name="Zhirakovskaya E."/>
        </authorList>
    </citation>
    <scope>NUCLEOTIDE SEQUENCE</scope>
</reference>
<dbReference type="SUPFAM" id="SSF110997">
    <property type="entry name" value="Sporulation related repeat"/>
    <property type="match status" value="1"/>
</dbReference>
<proteinExistence type="predicted"/>
<accession>A0A3B0ZF98</accession>
<name>A0A3B0ZF98_9ZZZZ</name>
<protein>
    <recommendedName>
        <fullName evidence="2">SPOR domain-containing protein</fullName>
    </recommendedName>
</protein>
<feature type="domain" description="SPOR" evidence="2">
    <location>
        <begin position="66"/>
        <end position="143"/>
    </location>
</feature>
<sequence>MSYNYAVLALALFLCSIPHTVASQSTSALAAMPTSILSNSAALKVDTQITKGYPILLAQLAPLLPKVKSKIKREVIAEYAAETLAQQYLERLKNEDPGLLRVERKSKQLTRVFLGPFQDQLEAQPVLSRLKQLRILSKFNFDDELQGYIIRLGAFESNQRAQGFHFQLERLGIDDVQMTSVILNVFQVVRITISTEESAPPSVPLPSKTEPGAQPPPSVPLPSKTEPGAQPPPSVPLPSKTEPRAQPPPSVPLP</sequence>
<dbReference type="AlphaFoldDB" id="A0A3B0ZF98"/>
<dbReference type="InterPro" id="IPR007730">
    <property type="entry name" value="SPOR-like_dom"/>
</dbReference>
<dbReference type="EMBL" id="UOFO01000088">
    <property type="protein sequence ID" value="VAW86162.1"/>
    <property type="molecule type" value="Genomic_DNA"/>
</dbReference>
<feature type="non-terminal residue" evidence="3">
    <location>
        <position position="254"/>
    </location>
</feature>